<dbReference type="PROSITE" id="PS50056">
    <property type="entry name" value="TYR_PHOSPHATASE_2"/>
    <property type="match status" value="2"/>
</dbReference>
<evidence type="ECO:0000259" key="12">
    <source>
        <dbReference type="PROSITE" id="PS50853"/>
    </source>
</evidence>
<evidence type="ECO:0000313" key="13">
    <source>
        <dbReference type="EMBL" id="KYN04171.1"/>
    </source>
</evidence>
<dbReference type="FunFam" id="3.90.190.10:FF:000102">
    <property type="entry name" value="Receptor-type tyrosine-protein phosphatase"/>
    <property type="match status" value="2"/>
</dbReference>
<dbReference type="PRINTS" id="PR00700">
    <property type="entry name" value="PRTYPHPHTASE"/>
</dbReference>
<comment type="catalytic activity">
    <reaction evidence="8">
        <text>O-phospho-L-tyrosyl-[protein] + H2O = L-tyrosyl-[protein] + phosphate</text>
        <dbReference type="Rhea" id="RHEA:10684"/>
        <dbReference type="Rhea" id="RHEA-COMP:10136"/>
        <dbReference type="Rhea" id="RHEA-COMP:20101"/>
        <dbReference type="ChEBI" id="CHEBI:15377"/>
        <dbReference type="ChEBI" id="CHEBI:43474"/>
        <dbReference type="ChEBI" id="CHEBI:46858"/>
        <dbReference type="ChEBI" id="CHEBI:61978"/>
        <dbReference type="EC" id="3.1.3.48"/>
    </reaction>
</comment>
<dbReference type="SMART" id="SM00194">
    <property type="entry name" value="PTPc"/>
    <property type="match status" value="2"/>
</dbReference>
<dbReference type="InterPro" id="IPR003595">
    <property type="entry name" value="Tyr_Pase_cat"/>
</dbReference>
<dbReference type="Proteomes" id="UP000078542">
    <property type="component" value="Unassembled WGS sequence"/>
</dbReference>
<keyword evidence="14" id="KW-1185">Reference proteome</keyword>
<evidence type="ECO:0000313" key="14">
    <source>
        <dbReference type="Proteomes" id="UP000078542"/>
    </source>
</evidence>
<evidence type="ECO:0000256" key="1">
    <source>
        <dbReference type="ARBA" id="ARBA00004167"/>
    </source>
</evidence>
<dbReference type="PROSITE" id="PS50055">
    <property type="entry name" value="TYR_PHOSPHATASE_PTP"/>
    <property type="match status" value="2"/>
</dbReference>
<protein>
    <recommendedName>
        <fullName evidence="3">protein-tyrosine-phosphatase</fullName>
        <ecNumber evidence="3">3.1.3.48</ecNumber>
    </recommendedName>
</protein>
<evidence type="ECO:0000259" key="11">
    <source>
        <dbReference type="PROSITE" id="PS50056"/>
    </source>
</evidence>
<dbReference type="CDD" id="cd00047">
    <property type="entry name" value="PTPc"/>
    <property type="match status" value="2"/>
</dbReference>
<evidence type="ECO:0000256" key="7">
    <source>
        <dbReference type="ARBA" id="ARBA00023136"/>
    </source>
</evidence>
<dbReference type="Pfam" id="PF12248">
    <property type="entry name" value="Methyltransf_FA"/>
    <property type="match status" value="1"/>
</dbReference>
<dbReference type="InterPro" id="IPR013783">
    <property type="entry name" value="Ig-like_fold"/>
</dbReference>
<feature type="domain" description="Tyrosine specific protein phosphatases" evidence="11">
    <location>
        <begin position="1788"/>
        <end position="1858"/>
    </location>
</feature>
<feature type="domain" description="Tyrosine-protein phosphatase" evidence="10">
    <location>
        <begin position="1601"/>
        <end position="1867"/>
    </location>
</feature>
<evidence type="ECO:0000256" key="9">
    <source>
        <dbReference type="SAM" id="MobiDB-lite"/>
    </source>
</evidence>
<gene>
    <name evidence="13" type="ORF">ALC62_04936</name>
</gene>
<dbReference type="InterPro" id="IPR016130">
    <property type="entry name" value="Tyr_Pase_AS"/>
</dbReference>
<dbReference type="PROSITE" id="PS00383">
    <property type="entry name" value="TYR_PHOSPHATASE_1"/>
    <property type="match status" value="1"/>
</dbReference>
<evidence type="ECO:0000256" key="6">
    <source>
        <dbReference type="ARBA" id="ARBA00022912"/>
    </source>
</evidence>
<dbReference type="PROSITE" id="PS50853">
    <property type="entry name" value="FN3"/>
    <property type="match status" value="1"/>
</dbReference>
<dbReference type="InterPro" id="IPR036116">
    <property type="entry name" value="FN3_sf"/>
</dbReference>
<keyword evidence="5" id="KW-0378">Hydrolase</keyword>
<dbReference type="EMBL" id="KQ977279">
    <property type="protein sequence ID" value="KYN04171.1"/>
    <property type="molecule type" value="Genomic_DNA"/>
</dbReference>
<accession>A0A195CU02</accession>
<feature type="domain" description="Tyrosine specific protein phosphatases" evidence="11">
    <location>
        <begin position="1494"/>
        <end position="1567"/>
    </location>
</feature>
<sequence>MNENVSCLEEWTKHDWYLTNSLKTPMGPVFDQRWEEFEEYKNLKDTYDHVNIELTTEVKLSFSVRVAHDAHILICNGTNYNKDSCYWIIIGGWFNTESIIRKCVTGVPLPGNFPAIGSKCREPLVSFKIFIHDPLSESEWRTFVVTWNSMTQRIIIYDTDKIIMTYTDEEESSSDNYHMFIRSPSAMLLRFHIYNFLHTTIKNAILTSPIFQISNRTMCIQLLIGLCAECEADLVLLDFTNNNVFVTVTAKGSKAIHSLPMWQSVKIKLNSSAIDYNADSKMIIQLIPRLNKHSSNPLWAIANVRQCPQDEALREGFIISQEDWKYQVNDYFWPNETCQKLFYDEHATVNHLSRVKFDVNLDDIDTYCPEGKIGPQCLYSCTHHLSSNFDCKGVKLCYEDGCTCALACNKHTYGHGCMKTCGSCLYNEECNKANGECNEGCNNNNEKVYISPLCQTSIDKPDEPTIISISETTIHAIIPIIWKDEYDKIPILYSFYIRTHLENIEQPWKILFQNMTQLIGSFEDLEPGVTYYISLFLDIAGIKMHSGWKVVETKCNPVENFNITPKENSITINWLINPTQLYSCPTNWYYLTVSKIDTSTIVKTLVPTSFEYELEYLPSYTSFEVIIYHKNDKLFSQEIRTLEGIPSKVLDLQSMLSANTELILIWRAPLEPNGNIEKYEVSLKVEEYFGCKNLKISAPINHTITNSITNVPTITIQDLHPYRSYSAQVRAYNSRHFSTYAKTTFKTAQSEIPSEVFSQLTIQDWILSWSVPEDCTTISGPLKSRIKIQGISDAVKYFNTTKQTSFYYIDLKGLDQKLNGLEQYKATVYVIREFVSKENASAYQTFEFETPPIAPPRVTNLEVVEFDIQKEIIYLRWQSPLPPLNGKLRNYGVQLCDTYYKKRCSDIQVQFNEFCDLWDDYICRAIHKPLIFNQIIKVFAYNINVTEPGLPVVVTRDMLHNTIYVLAPDAPGNYTFTINNNSVIDLKWLHPWRTGAPLKSFRIRIVEISSNLRRRLSRSLMDKILEYPVTQYMRNYNKQLYLFPSTQYVIYIQAVTIENTSSDTKFVQVRTPSTAAFDSVLNVANKFDSTILLNIPFVINDTQDSMMYIIVKGHNLCEQYLNVPEKLRARVGIKMNEIAWVAAEASTSEFAGKQFKVGDNYIYGNAKNCPLKSERYYDIMIIVTERNLFTESIMLTRSVFIGEISSQHHEAWIVPVILLLVAASVAFYFYRRKKQKLTEQLMQDEMILSQNIQNFGHEIKSAISNSKQDLSISSNRQSLSRTTTPEIPIATANNNDEKAEMSSSVKVKNFEDYVKQAIQLGLLDKQYETFPRGQTRSWDYGKLPQNKSKNRYGNLIAYDETRVILKKLPDDAHSDYINANYITGYKKDKHYIATQGPKPNTVIDFWRMIWQENVLIICMLANVIENGKTKCEQYWPDIGKKKKYGDIIVLNAKHNVFADYCFRTFTVTCGEETRKIEHLHYTAWPDHGVPLYTHSVVTYLKKLLATPPGNGPVIVHCSAGVGRTGTIILCDICLRRAAAEGLVDVFAETASIRSERANMVDNKQQYLLAHLALVECLLSIPTTLPCNEMLLTQIKALKKQLPLQLQRLQNIAWQDDALRQITSPPQLLECNRAKNRFPELISDKISRIYLKRYPASDEDSDYLSAVYVDGVKVQNQYLATQLPMPSTINDFWRMIAEFKVELILMLQQPDFQDSTCCAIASASGEFKPVPYLNIIMKEVVESEYYTSQKLLLIDNSEKPSREQFVTILCLMEWKPGKDQPPPPVITMVTLWQAAERIARSDGPTVTLCHDGVNGCGLYLALSFLLERMAVERECDVSLAVRAVRRSRPDFVHSLEQLEYLYDAAETYLKYFETYANFS</sequence>
<dbReference type="SUPFAM" id="SSF49265">
    <property type="entry name" value="Fibronectin type III"/>
    <property type="match status" value="2"/>
</dbReference>
<dbReference type="InterPro" id="IPR000387">
    <property type="entry name" value="Tyr_Pase_dom"/>
</dbReference>
<dbReference type="Gene3D" id="2.60.40.10">
    <property type="entry name" value="Immunoglobulins"/>
    <property type="match status" value="2"/>
</dbReference>
<name>A0A195CU02_9HYME</name>
<evidence type="ECO:0000256" key="5">
    <source>
        <dbReference type="ARBA" id="ARBA00022801"/>
    </source>
</evidence>
<dbReference type="InterPro" id="IPR029021">
    <property type="entry name" value="Prot-tyrosine_phosphatase-like"/>
</dbReference>
<dbReference type="EC" id="3.1.3.48" evidence="3"/>
<keyword evidence="13" id="KW-0675">Receptor</keyword>
<evidence type="ECO:0000256" key="8">
    <source>
        <dbReference type="ARBA" id="ARBA00051722"/>
    </source>
</evidence>
<dbReference type="PANTHER" id="PTHR19134">
    <property type="entry name" value="RECEPTOR-TYPE TYROSINE-PROTEIN PHOSPHATASE"/>
    <property type="match status" value="1"/>
</dbReference>
<dbReference type="Gene3D" id="3.90.190.10">
    <property type="entry name" value="Protein tyrosine phosphatase superfamily"/>
    <property type="match status" value="2"/>
</dbReference>
<dbReference type="GO" id="GO:0004725">
    <property type="term" value="F:protein tyrosine phosphatase activity"/>
    <property type="evidence" value="ECO:0007669"/>
    <property type="project" value="UniProtKB-EC"/>
</dbReference>
<evidence type="ECO:0000259" key="10">
    <source>
        <dbReference type="PROSITE" id="PS50055"/>
    </source>
</evidence>
<dbReference type="Pfam" id="PF00041">
    <property type="entry name" value="fn3"/>
    <property type="match status" value="1"/>
</dbReference>
<evidence type="ECO:0000256" key="2">
    <source>
        <dbReference type="ARBA" id="ARBA00009580"/>
    </source>
</evidence>
<dbReference type="SUPFAM" id="SSF52799">
    <property type="entry name" value="(Phosphotyrosine protein) phosphatases II"/>
    <property type="match status" value="2"/>
</dbReference>
<comment type="similarity">
    <text evidence="2">Belongs to the protein-tyrosine phosphatase family.</text>
</comment>
<dbReference type="GO" id="GO:0016020">
    <property type="term" value="C:membrane"/>
    <property type="evidence" value="ECO:0007669"/>
    <property type="project" value="UniProtKB-SubCell"/>
</dbReference>
<keyword evidence="4" id="KW-0732">Signal</keyword>
<dbReference type="InterPro" id="IPR022041">
    <property type="entry name" value="Methyltransf_FA"/>
</dbReference>
<comment type="subcellular location">
    <subcellularLocation>
        <location evidence="1">Membrane</location>
        <topology evidence="1">Single-pass membrane protein</topology>
    </subcellularLocation>
</comment>
<evidence type="ECO:0000256" key="4">
    <source>
        <dbReference type="ARBA" id="ARBA00022729"/>
    </source>
</evidence>
<feature type="domain" description="Fibronectin type-III" evidence="12">
    <location>
        <begin position="648"/>
        <end position="751"/>
    </location>
</feature>
<dbReference type="CDD" id="cd00063">
    <property type="entry name" value="FN3"/>
    <property type="match status" value="2"/>
</dbReference>
<feature type="domain" description="Tyrosine-protein phosphatase" evidence="10">
    <location>
        <begin position="1323"/>
        <end position="1576"/>
    </location>
</feature>
<dbReference type="GO" id="GO:0008045">
    <property type="term" value="P:motor neuron axon guidance"/>
    <property type="evidence" value="ECO:0007669"/>
    <property type="project" value="TreeGrafter"/>
</dbReference>
<dbReference type="SMART" id="SM00404">
    <property type="entry name" value="PTPc_motif"/>
    <property type="match status" value="2"/>
</dbReference>
<dbReference type="STRING" id="456900.A0A195CU02"/>
<keyword evidence="6" id="KW-0904">Protein phosphatase</keyword>
<organism evidence="13 14">
    <name type="scientific">Cyphomyrmex costatus</name>
    <dbReference type="NCBI Taxonomy" id="456900"/>
    <lineage>
        <taxon>Eukaryota</taxon>
        <taxon>Metazoa</taxon>
        <taxon>Ecdysozoa</taxon>
        <taxon>Arthropoda</taxon>
        <taxon>Hexapoda</taxon>
        <taxon>Insecta</taxon>
        <taxon>Pterygota</taxon>
        <taxon>Neoptera</taxon>
        <taxon>Endopterygota</taxon>
        <taxon>Hymenoptera</taxon>
        <taxon>Apocrita</taxon>
        <taxon>Aculeata</taxon>
        <taxon>Formicoidea</taxon>
        <taxon>Formicidae</taxon>
        <taxon>Myrmicinae</taxon>
        <taxon>Cyphomyrmex</taxon>
    </lineage>
</organism>
<dbReference type="Pfam" id="PF00102">
    <property type="entry name" value="Y_phosphatase"/>
    <property type="match status" value="2"/>
</dbReference>
<feature type="region of interest" description="Disordered" evidence="9">
    <location>
        <begin position="1273"/>
        <end position="1300"/>
    </location>
</feature>
<dbReference type="InterPro" id="IPR003961">
    <property type="entry name" value="FN3_dom"/>
</dbReference>
<feature type="compositionally biased region" description="Polar residues" evidence="9">
    <location>
        <begin position="1273"/>
        <end position="1285"/>
    </location>
</feature>
<dbReference type="InterPro" id="IPR050348">
    <property type="entry name" value="Protein-Tyr_Phosphatase"/>
</dbReference>
<dbReference type="InterPro" id="IPR000242">
    <property type="entry name" value="PTP_cat"/>
</dbReference>
<reference evidence="13 14" key="1">
    <citation type="submission" date="2016-03" db="EMBL/GenBank/DDBJ databases">
        <title>Cyphomyrmex costatus WGS genome.</title>
        <authorList>
            <person name="Nygaard S."/>
            <person name="Hu H."/>
            <person name="Boomsma J."/>
            <person name="Zhang G."/>
        </authorList>
    </citation>
    <scope>NUCLEOTIDE SEQUENCE [LARGE SCALE GENOMIC DNA]</scope>
    <source>
        <strain evidence="13">MS0001</strain>
        <tissue evidence="13">Whole body</tissue>
    </source>
</reference>
<evidence type="ECO:0000256" key="3">
    <source>
        <dbReference type="ARBA" id="ARBA00013064"/>
    </source>
</evidence>
<dbReference type="SMART" id="SM00060">
    <property type="entry name" value="FN3"/>
    <property type="match status" value="3"/>
</dbReference>
<keyword evidence="7" id="KW-0472">Membrane</keyword>
<dbReference type="PANTHER" id="PTHR19134:SF562">
    <property type="entry name" value="PROTEIN-TYROSINE-PHOSPHATASE"/>
    <property type="match status" value="1"/>
</dbReference>
<proteinExistence type="inferred from homology"/>